<dbReference type="Pfam" id="PF12697">
    <property type="entry name" value="Abhydrolase_6"/>
    <property type="match status" value="1"/>
</dbReference>
<dbReference type="SUPFAM" id="SSF53474">
    <property type="entry name" value="alpha/beta-Hydrolases"/>
    <property type="match status" value="1"/>
</dbReference>
<proteinExistence type="predicted"/>
<dbReference type="InterPro" id="IPR000073">
    <property type="entry name" value="AB_hydrolase_1"/>
</dbReference>
<dbReference type="PANTHER" id="PTHR43194">
    <property type="entry name" value="HYDROLASE ALPHA/BETA FOLD FAMILY"/>
    <property type="match status" value="1"/>
</dbReference>
<keyword evidence="3" id="KW-1185">Reference proteome</keyword>
<dbReference type="RefSeq" id="WP_050530574.1">
    <property type="nucleotide sequence ID" value="NZ_AQQZ01000003.1"/>
</dbReference>
<comment type="caution">
    <text evidence="2">The sequence shown here is derived from an EMBL/GenBank/DDBJ whole genome shotgun (WGS) entry which is preliminary data.</text>
</comment>
<accession>A0A0L1JRP5</accession>
<organism evidence="2 3">
    <name type="scientific">Pseudaestuariivita atlantica</name>
    <dbReference type="NCBI Taxonomy" id="1317121"/>
    <lineage>
        <taxon>Bacteria</taxon>
        <taxon>Pseudomonadati</taxon>
        <taxon>Pseudomonadota</taxon>
        <taxon>Alphaproteobacteria</taxon>
        <taxon>Rhodobacterales</taxon>
        <taxon>Paracoccaceae</taxon>
        <taxon>Pseudaestuariivita</taxon>
    </lineage>
</organism>
<dbReference type="OrthoDB" id="5491135at2"/>
<dbReference type="Proteomes" id="UP000036938">
    <property type="component" value="Unassembled WGS sequence"/>
</dbReference>
<dbReference type="PRINTS" id="PR00111">
    <property type="entry name" value="ABHYDROLASE"/>
</dbReference>
<name>A0A0L1JRP5_9RHOB</name>
<feature type="domain" description="AB hydrolase-1" evidence="1">
    <location>
        <begin position="42"/>
        <end position="222"/>
    </location>
</feature>
<reference evidence="2 3" key="1">
    <citation type="journal article" date="2015" name="Int. J. Syst. Evol. Microbiol.">
        <title>Aestuariivita atlantica sp. nov., isolated from deep sea sediment of the Atlantic Ocean.</title>
        <authorList>
            <person name="Li G."/>
            <person name="Lai Q."/>
            <person name="Du Y."/>
            <person name="Liu X."/>
            <person name="Sun F."/>
            <person name="Shao Z."/>
        </authorList>
    </citation>
    <scope>NUCLEOTIDE SEQUENCE [LARGE SCALE GENOMIC DNA]</scope>
    <source>
        <strain evidence="2 3">22II-S11-z3</strain>
    </source>
</reference>
<dbReference type="PANTHER" id="PTHR43194:SF2">
    <property type="entry name" value="PEROXISOMAL MEMBRANE PROTEIN LPX1"/>
    <property type="match status" value="1"/>
</dbReference>
<evidence type="ECO:0000259" key="1">
    <source>
        <dbReference type="Pfam" id="PF12697"/>
    </source>
</evidence>
<dbReference type="AlphaFoldDB" id="A0A0L1JRP5"/>
<dbReference type="STRING" id="1317121.ATO11_06975"/>
<dbReference type="InterPro" id="IPR029058">
    <property type="entry name" value="AB_hydrolase_fold"/>
</dbReference>
<protein>
    <submittedName>
        <fullName evidence="2">Alpha/beta hydrolase</fullName>
    </submittedName>
</protein>
<dbReference type="EMBL" id="AQQZ01000003">
    <property type="protein sequence ID" value="KNG94416.1"/>
    <property type="molecule type" value="Genomic_DNA"/>
</dbReference>
<gene>
    <name evidence="2" type="ORF">ATO11_06975</name>
</gene>
<dbReference type="Gene3D" id="3.40.50.1820">
    <property type="entry name" value="alpha/beta hydrolase"/>
    <property type="match status" value="1"/>
</dbReference>
<dbReference type="InterPro" id="IPR050228">
    <property type="entry name" value="Carboxylesterase_BioH"/>
</dbReference>
<sequence length="237" mass="26014">MTDETLVFLPGTMCDARLFAPQMFELAPERSVVMAPVTRGERVEEIASGLLDGLPRRFALCGQGLGGMVAIDIMRRAPDRVSRIALIATNALQDTPADAAQRESWIVGARTGRLREVMAEMIPPEALAPGTDRAAIRALLDDMADFLGPEIFVRQMRILQRRRDLQSALRRCKVPALMIAGSEDRLFPVKRMEFLAEFTPYASLQVIEGAGHFPSLEAPGALSSVLRSWLSAPLVLT</sequence>
<keyword evidence="2" id="KW-0378">Hydrolase</keyword>
<evidence type="ECO:0000313" key="2">
    <source>
        <dbReference type="EMBL" id="KNG94416.1"/>
    </source>
</evidence>
<dbReference type="GO" id="GO:0016787">
    <property type="term" value="F:hydrolase activity"/>
    <property type="evidence" value="ECO:0007669"/>
    <property type="project" value="UniProtKB-KW"/>
</dbReference>
<evidence type="ECO:0000313" key="3">
    <source>
        <dbReference type="Proteomes" id="UP000036938"/>
    </source>
</evidence>